<dbReference type="InterPro" id="IPR007309">
    <property type="entry name" value="TFIIIC_Bblock-bd"/>
</dbReference>
<feature type="compositionally biased region" description="Polar residues" evidence="10">
    <location>
        <begin position="2119"/>
        <end position="2138"/>
    </location>
</feature>
<dbReference type="Pfam" id="PF04182">
    <property type="entry name" value="B-block_TFIIIC"/>
    <property type="match status" value="1"/>
</dbReference>
<keyword evidence="7" id="KW-0804">Transcription</keyword>
<feature type="compositionally biased region" description="Polar residues" evidence="10">
    <location>
        <begin position="853"/>
        <end position="869"/>
    </location>
</feature>
<comment type="caution">
    <text evidence="12">The sequence shown here is derived from an EMBL/GenBank/DDBJ whole genome shotgun (WGS) entry which is preliminary data.</text>
</comment>
<feature type="compositionally biased region" description="Basic and acidic residues" evidence="10">
    <location>
        <begin position="2037"/>
        <end position="2053"/>
    </location>
</feature>
<proteinExistence type="predicted"/>
<evidence type="ECO:0000256" key="9">
    <source>
        <dbReference type="PROSITE-ProRule" id="PRU00134"/>
    </source>
</evidence>
<evidence type="ECO:0000256" key="4">
    <source>
        <dbReference type="ARBA" id="ARBA00022771"/>
    </source>
</evidence>
<evidence type="ECO:0000313" key="13">
    <source>
        <dbReference type="Proteomes" id="UP000287033"/>
    </source>
</evidence>
<evidence type="ECO:0000313" key="12">
    <source>
        <dbReference type="EMBL" id="GCC26070.1"/>
    </source>
</evidence>
<dbReference type="Pfam" id="PF24101">
    <property type="entry name" value="WHD_GTF3C1"/>
    <property type="match status" value="1"/>
</dbReference>
<dbReference type="EMBL" id="BEZZ01000109">
    <property type="protein sequence ID" value="GCC26070.1"/>
    <property type="molecule type" value="Genomic_DNA"/>
</dbReference>
<protein>
    <recommendedName>
        <fullName evidence="11">MYND-type domain-containing protein</fullName>
    </recommendedName>
</protein>
<sequence>MTGKVTVELAESCSMQLGNRGDVCLRLCALSGSLSCSNAVLRCTAGGRCRRRTGWPGRQAMAALESLLDEVALEGLDGITVSTLWFRLDNRVPTFPLHLDPATKQFVWEALAACPEFTFYQLPQERPPLVYHDRYEEIDPETGIQETRRDPTPRDDIYPVCIISDNKDGIQGSCQHFHKRKDVTADIRTHQFIPRCTLDEAINRWGERLVIVASQMVRHRALIGWESDPELKLPDYSYCILERLGRARWQGELQRDLHSGAFKIDARKMHYHRRVLDRNSLITLQSHVIRQPNGNQQYSILLLLKRFHIDRRSKYDILMEKISHILVNRPNQMEIMLTLRDELSLCERTFKKLYQYMVTAGIAKVVAVPLKDLNPEGGPCVTKKGTQIIVRCLKLIKPYGKKVDDEDDDDDDEANKTVERMDVVYERDMLTQAYELIERRGTKGISQTEIRLALNVGKLEGRMLCRLLERYKVITGFMEDEGRQRTTKYVAKTFVEQSELSKQFEKEKARSERLAITSFLPLQHAEPEPVPQQAVLPVKDLPEREGVLQDLSEGSSKANHDRKQPVKLSPVPVQGKQSSHSEHRGKKCTTSQKIYKGKKLVKSALLRKLKLRKGRKSKLGKGRTLSGLLKTTARMASQNIAKNVEESSTEFQQMDIQLNSSEENPGCTSCTKIVHGLSEEDVVIEEVKVEKAKEKGLGKKRKPCKETQSKRPHETFRMLKRQNMILEAVRNLKLIESLFSLQKMIMEEEKQDGVVTRCCKKSIVRMVHKLSQEGLLRLFRTTVIQDGISKKVEFVAHPSVLPNDPLVSSAIEQVRFRISSSYTVHRMKMLQLHAQKEKEKQAKESASVIASCGSEQNRNAETTSKCSTSKTDEKMGVTPLKNYHPLIVPGLGRSLGFLPKMPRLRLVHTFLWYIVYGHPLRKKLEEAAVSAPSVSASANSTQEPTAAEAEGTSASNENTETAKHGNSPAAGGTIAGTSTIEMGEDSQWEGDIEYLHVKDTVYVDEASWKRNCPPSPIHREFGYGWALISDILLCVPLSIFVQIVQVSHKVENLDDYLNDPLLKHTLVRDLPQPTRQQLLYKRRYIFSIFESLQRLCYMGLLQFGPTEKFQEKDQIFVYIKKNAMIVDTTSCDPHYNLARSSRPFDNRCYALNSLQDVESFWFDLMCVCLNTPLGVIRFPRLNRNAGQVTREDVEDTELNLVMEQDTTAKNTLEHKRCLLEYTTGSRRLVDDGKLPGDGLGAAGLDSSFFGHLKRNWIWTSYIINNAKKSLNIPESSSVRLQSFLNKHSLPLGVAGNKFNMLGVLKSVHGPLAEYKEEIRIEKECNVGRNKRVAGGRGQKRKRPEKDTVKKQKKKRKKEEIPQPEKTKRFRFQDDADRSALRRMTKLRVTWTAQEDSLLMLCRVASHVLNKKVKGPFVPWQTVRDVMHSYLEVALDKTSLAVGRRSRYILKNPQTMLNYRICLAEVYEDHALINEIMNKKNNYQDSKVCAEEFKEFVGKLRQKFTSAIGSGNIEIPDTLQELFARFKILVVGEEGNENQKQDDIKSIDDIHYLVLQNFIQSTLALSDTQMKSCQSFQTFHLYKQYKDEVLVKVFLEFQQRSLVNRRRVSKALGPKKSRALPFAPMSYQLSQAYYRNFMWRFPSNICSESYNFVQKLKNAGEADLPNTFSFQDKETPAETEMVTYPLDGNGGYCVATISLFILGLLSFHVSIPEQIVVVDSTLVDNEVIKRLGKEGIDDYEDDDLDETGSKPKFEVKAPQASHTNYLLMRGYYAPGIVSTRNLNPNDNIVVNSCQVRLKVRSTPVHGCLSTPGGSADFFQTALGPDALPASFTKLLRPSIDAYVGENIQKQFVEELKYSPEDLTAILEISREVEASSSFGIETVELGKTFAHYEEVQNGRTKTLKQYLQDLIALDQMVEVGGSAARLAAITHASPWLLHPFHVRKSIMKTESESPVDVGSKHNTHINHSESSAKIIVESTGDAEGYNDNTKPNPNTTGMEIKAEQHRLEPTTVPNEAVDISNAQTLTGSIKRTIEKVESEILEHEPPSKIPRQDVESSELSCDSSVRGQPVDSTVGEPKASLPQTQTGQKQTKSLQLESRPGEADSERGWDEDQNKEGNSELLSSSCHSKDTNVSSTSSPPGEPSMREDGNDDLISSQHTSRVSERQSETIPHADGQAQLQENNSTVCREEHLQLDKNLHVSKNQDRSKLQGEGDDTVENVKVENTVQTPSESEYEKISFVCHPWRIVDGSLNKPVCKGMIEAMLYHIMTKPGITEQKLLSYYNAVLQPVIVLEILQALETVGCIRKRYLTKTKPVSLLHLLKDRAFHLELPLSAGDSEGLRHWELLIKTGTMSQSKVNKSSRKVTDAPSAAGVYTDSLGFAAMDYNVPGLSKVILSKLNMESYDDYRAALEGRKYASDFGIRTYREMFQKMEDTFKFCAECKKLPEALADPRVLRRCKRCQNVYYCGTDCQRASWPVHKKLCKKLKWAATDRLIEWLVFTGDIPFPSLNWTQAVSEVNGWDAWFLMQEDLDSKLSTILNCKHMKILWENAGKPQPEEEELRASIKRVTTDFLARPVTIGFALHRFGIDPCERPVTIHIVGASHTETLSARRTDYDELTRMFPHNDGIEVVMIGPEVVAGPTLWPPLETYAGRRRVYLSGWKGLYHVYWETMVEPGRAARPSLVVGFHPGFHVSQGLAEGWLPTLLLLRDYNIPSLFTMYSDQELKYSLEILQELETRIIGYGPNPFASLKLEQVQSDPNKQLVHSNSSFLMFHGVTESQDAMGEEDLGQENPLPTQSE</sequence>
<keyword evidence="5" id="KW-0862">Zinc</keyword>
<dbReference type="GO" id="GO:0008270">
    <property type="term" value="F:zinc ion binding"/>
    <property type="evidence" value="ECO:0007669"/>
    <property type="project" value="UniProtKB-KW"/>
</dbReference>
<feature type="compositionally biased region" description="Basic residues" evidence="10">
    <location>
        <begin position="1329"/>
        <end position="1342"/>
    </location>
</feature>
<feature type="region of interest" description="Disordered" evidence="10">
    <location>
        <begin position="1329"/>
        <end position="1367"/>
    </location>
</feature>
<dbReference type="PROSITE" id="PS01360">
    <property type="entry name" value="ZF_MYND_1"/>
    <property type="match status" value="1"/>
</dbReference>
<gene>
    <name evidence="12" type="ORF">chiPu_0004484</name>
</gene>
<keyword evidence="3" id="KW-0479">Metal-binding</keyword>
<evidence type="ECO:0000256" key="1">
    <source>
        <dbReference type="ARBA" id="ARBA00004123"/>
    </source>
</evidence>
<feature type="compositionally biased region" description="Basic and acidic residues" evidence="10">
    <location>
        <begin position="2098"/>
        <end position="2117"/>
    </location>
</feature>
<dbReference type="GO" id="GO:0000127">
    <property type="term" value="C:transcription factor TFIIIC complex"/>
    <property type="evidence" value="ECO:0007669"/>
    <property type="project" value="InterPro"/>
</dbReference>
<dbReference type="GO" id="GO:0005634">
    <property type="term" value="C:nucleus"/>
    <property type="evidence" value="ECO:0007669"/>
    <property type="project" value="UniProtKB-SubCell"/>
</dbReference>
<dbReference type="OMA" id="NICINTP"/>
<keyword evidence="6" id="KW-0238">DNA-binding</keyword>
<dbReference type="GO" id="GO:0006384">
    <property type="term" value="P:transcription initiation at RNA polymerase III promoter"/>
    <property type="evidence" value="ECO:0007669"/>
    <property type="project" value="InterPro"/>
</dbReference>
<feature type="compositionally biased region" description="Basic and acidic residues" evidence="10">
    <location>
        <begin position="1357"/>
        <end position="1367"/>
    </location>
</feature>
<feature type="region of interest" description="Disordered" evidence="10">
    <location>
        <begin position="2037"/>
        <end position="2179"/>
    </location>
</feature>
<dbReference type="InterPro" id="IPR056467">
    <property type="entry name" value="eWH_GTF3C1"/>
</dbReference>
<keyword evidence="8" id="KW-0539">Nucleus</keyword>
<keyword evidence="13" id="KW-1185">Reference proteome</keyword>
<dbReference type="InterPro" id="IPR035625">
    <property type="entry name" value="Tfc3-like_eWH"/>
</dbReference>
<comment type="subcellular location">
    <subcellularLocation>
        <location evidence="1">Nucleus</location>
    </subcellularLocation>
</comment>
<feature type="region of interest" description="Disordered" evidence="10">
    <location>
        <begin position="843"/>
        <end position="873"/>
    </location>
</feature>
<dbReference type="GO" id="GO:0042791">
    <property type="term" value="P:5S class rRNA transcription by RNA polymerase III"/>
    <property type="evidence" value="ECO:0007669"/>
    <property type="project" value="TreeGrafter"/>
</dbReference>
<evidence type="ECO:0000256" key="3">
    <source>
        <dbReference type="ARBA" id="ARBA00022723"/>
    </source>
</evidence>
<dbReference type="Pfam" id="PF23704">
    <property type="entry name" value="WHD_GTF3C1_N"/>
    <property type="match status" value="1"/>
</dbReference>
<feature type="compositionally biased region" description="Polar residues" evidence="10">
    <location>
        <begin position="2080"/>
        <end position="2095"/>
    </location>
</feature>
<feature type="region of interest" description="Disordered" evidence="10">
    <location>
        <begin position="933"/>
        <end position="976"/>
    </location>
</feature>
<evidence type="ECO:0000256" key="6">
    <source>
        <dbReference type="ARBA" id="ARBA00023125"/>
    </source>
</evidence>
<dbReference type="Proteomes" id="UP000287033">
    <property type="component" value="Unassembled WGS sequence"/>
</dbReference>
<evidence type="ECO:0000256" key="7">
    <source>
        <dbReference type="ARBA" id="ARBA00023163"/>
    </source>
</evidence>
<evidence type="ECO:0000256" key="10">
    <source>
        <dbReference type="SAM" id="MobiDB-lite"/>
    </source>
</evidence>
<dbReference type="Gene3D" id="6.10.140.2220">
    <property type="match status" value="1"/>
</dbReference>
<dbReference type="PANTHER" id="PTHR15180">
    <property type="entry name" value="GENERAL TRANSCRIPTION FACTOR 3C POLYPEPTIDE 1"/>
    <property type="match status" value="1"/>
</dbReference>
<keyword evidence="2" id="KW-0597">Phosphoprotein</keyword>
<name>A0A401S6T5_CHIPU</name>
<evidence type="ECO:0000256" key="8">
    <source>
        <dbReference type="ARBA" id="ARBA00023242"/>
    </source>
</evidence>
<dbReference type="STRING" id="137246.A0A401S6T5"/>
<feature type="compositionally biased region" description="Polar residues" evidence="10">
    <location>
        <begin position="1985"/>
        <end position="1996"/>
    </location>
</feature>
<dbReference type="GO" id="GO:0003677">
    <property type="term" value="F:DNA binding"/>
    <property type="evidence" value="ECO:0007669"/>
    <property type="project" value="UniProtKB-KW"/>
</dbReference>
<feature type="compositionally biased region" description="Polar residues" evidence="10">
    <location>
        <begin position="2056"/>
        <end position="2065"/>
    </location>
</feature>
<feature type="region of interest" description="Disordered" evidence="10">
    <location>
        <begin position="1977"/>
        <end position="1996"/>
    </location>
</feature>
<organism evidence="12 13">
    <name type="scientific">Chiloscyllium punctatum</name>
    <name type="common">Brownbanded bambooshark</name>
    <name type="synonym">Hemiscyllium punctatum</name>
    <dbReference type="NCBI Taxonomy" id="137246"/>
    <lineage>
        <taxon>Eukaryota</taxon>
        <taxon>Metazoa</taxon>
        <taxon>Chordata</taxon>
        <taxon>Craniata</taxon>
        <taxon>Vertebrata</taxon>
        <taxon>Chondrichthyes</taxon>
        <taxon>Elasmobranchii</taxon>
        <taxon>Galeomorphii</taxon>
        <taxon>Galeoidea</taxon>
        <taxon>Orectolobiformes</taxon>
        <taxon>Hemiscylliidae</taxon>
        <taxon>Chiloscyllium</taxon>
    </lineage>
</organism>
<evidence type="ECO:0000256" key="2">
    <source>
        <dbReference type="ARBA" id="ARBA00022553"/>
    </source>
</evidence>
<dbReference type="InterPro" id="IPR046824">
    <property type="entry name" value="Mss51-like_C"/>
</dbReference>
<evidence type="ECO:0000259" key="11">
    <source>
        <dbReference type="PROSITE" id="PS50865"/>
    </source>
</evidence>
<reference evidence="12 13" key="1">
    <citation type="journal article" date="2018" name="Nat. Ecol. Evol.">
        <title>Shark genomes provide insights into elasmobranch evolution and the origin of vertebrates.</title>
        <authorList>
            <person name="Hara Y"/>
            <person name="Yamaguchi K"/>
            <person name="Onimaru K"/>
            <person name="Kadota M"/>
            <person name="Koyanagi M"/>
            <person name="Keeley SD"/>
            <person name="Tatsumi K"/>
            <person name="Tanaka K"/>
            <person name="Motone F"/>
            <person name="Kageyama Y"/>
            <person name="Nozu R"/>
            <person name="Adachi N"/>
            <person name="Nishimura O"/>
            <person name="Nakagawa R"/>
            <person name="Tanegashima C"/>
            <person name="Kiyatake I"/>
            <person name="Matsumoto R"/>
            <person name="Murakumo K"/>
            <person name="Nishida K"/>
            <person name="Terakita A"/>
            <person name="Kuratani S"/>
            <person name="Sato K"/>
            <person name="Hyodo S Kuraku.S."/>
        </authorList>
    </citation>
    <scope>NUCLEOTIDE SEQUENCE [LARGE SCALE GENOMIC DNA]</scope>
</reference>
<feature type="domain" description="MYND-type" evidence="11">
    <location>
        <begin position="2437"/>
        <end position="2481"/>
    </location>
</feature>
<dbReference type="Pfam" id="PF01753">
    <property type="entry name" value="zf-MYND"/>
    <property type="match status" value="1"/>
</dbReference>
<dbReference type="Pfam" id="PF20179">
    <property type="entry name" value="MSS51_C"/>
    <property type="match status" value="1"/>
</dbReference>
<dbReference type="InterPro" id="IPR002893">
    <property type="entry name" value="Znf_MYND"/>
</dbReference>
<feature type="region of interest" description="Disordered" evidence="10">
    <location>
        <begin position="550"/>
        <end position="591"/>
    </location>
</feature>
<dbReference type="CDD" id="cd16169">
    <property type="entry name" value="Tau138_eWH"/>
    <property type="match status" value="1"/>
</dbReference>
<dbReference type="OrthoDB" id="68020at2759"/>
<dbReference type="PANTHER" id="PTHR15180:SF1">
    <property type="entry name" value="GENERAL TRANSCRIPTION FACTOR 3C POLYPEPTIDE 1"/>
    <property type="match status" value="1"/>
</dbReference>
<dbReference type="SUPFAM" id="SSF144232">
    <property type="entry name" value="HIT/MYND zinc finger-like"/>
    <property type="match status" value="1"/>
</dbReference>
<dbReference type="InterPro" id="IPR056428">
    <property type="entry name" value="WH_GTF3C1"/>
</dbReference>
<evidence type="ECO:0000256" key="5">
    <source>
        <dbReference type="ARBA" id="ARBA00022833"/>
    </source>
</evidence>
<keyword evidence="4 9" id="KW-0863">Zinc-finger</keyword>
<dbReference type="PROSITE" id="PS50865">
    <property type="entry name" value="ZF_MYND_2"/>
    <property type="match status" value="1"/>
</dbReference>
<dbReference type="InterPro" id="IPR044210">
    <property type="entry name" value="Tfc3-like"/>
</dbReference>
<accession>A0A401S6T5</accession>